<dbReference type="InterPro" id="IPR024463">
    <property type="entry name" value="Transposase_TnpC_homeodom"/>
</dbReference>
<feature type="region of interest" description="Disordered" evidence="2">
    <location>
        <begin position="87"/>
        <end position="119"/>
    </location>
</feature>
<organism evidence="4 5">
    <name type="scientific">Bradyrhizobium archetypum</name>
    <dbReference type="NCBI Taxonomy" id="2721160"/>
    <lineage>
        <taxon>Bacteria</taxon>
        <taxon>Pseudomonadati</taxon>
        <taxon>Pseudomonadota</taxon>
        <taxon>Alphaproteobacteria</taxon>
        <taxon>Hyphomicrobiales</taxon>
        <taxon>Nitrobacteraceae</taxon>
        <taxon>Bradyrhizobium</taxon>
    </lineage>
</organism>
<name>A0A7Y4GZG1_9BRAD</name>
<protein>
    <recommendedName>
        <fullName evidence="3">Transposase TnpC homeodomain domain-containing protein</fullName>
    </recommendedName>
</protein>
<evidence type="ECO:0000256" key="1">
    <source>
        <dbReference type="SAM" id="Coils"/>
    </source>
</evidence>
<evidence type="ECO:0000313" key="4">
    <source>
        <dbReference type="EMBL" id="NOJ44825.1"/>
    </source>
</evidence>
<gene>
    <name evidence="4" type="ORF">HCN50_00950</name>
</gene>
<accession>A0A7Y4GZG1</accession>
<reference evidence="4 5" key="1">
    <citation type="submission" date="2020-03" db="EMBL/GenBank/DDBJ databases">
        <title>Bradyrhizobium diversity isolated from nodules of Muelleranthus trifoliolatus.</title>
        <authorList>
            <person name="Klepa M."/>
            <person name="Helene L."/>
            <person name="Hungria M."/>
        </authorList>
    </citation>
    <scope>NUCLEOTIDE SEQUENCE [LARGE SCALE GENOMIC DNA]</scope>
    <source>
        <strain evidence="4 5">WSM 1744</strain>
    </source>
</reference>
<dbReference type="Pfam" id="PF13007">
    <property type="entry name" value="LZ_Tnp_IS66"/>
    <property type="match status" value="1"/>
</dbReference>
<dbReference type="EMBL" id="JAAVLW010000001">
    <property type="protein sequence ID" value="NOJ44825.1"/>
    <property type="molecule type" value="Genomic_DNA"/>
</dbReference>
<evidence type="ECO:0000259" key="3">
    <source>
        <dbReference type="Pfam" id="PF13007"/>
    </source>
</evidence>
<keyword evidence="1" id="KW-0175">Coiled coil</keyword>
<proteinExistence type="predicted"/>
<evidence type="ECO:0000256" key="2">
    <source>
        <dbReference type="SAM" id="MobiDB-lite"/>
    </source>
</evidence>
<feature type="coiled-coil region" evidence="1">
    <location>
        <begin position="38"/>
        <end position="65"/>
    </location>
</feature>
<dbReference type="Proteomes" id="UP000528734">
    <property type="component" value="Unassembled WGS sequence"/>
</dbReference>
<feature type="domain" description="Transposase TnpC homeodomain" evidence="3">
    <location>
        <begin position="16"/>
        <end position="82"/>
    </location>
</feature>
<dbReference type="RefSeq" id="WP_171707750.1">
    <property type="nucleotide sequence ID" value="NZ_JAAVLW010000001.1"/>
</dbReference>
<evidence type="ECO:0000313" key="5">
    <source>
        <dbReference type="Proteomes" id="UP000528734"/>
    </source>
</evidence>
<keyword evidence="5" id="KW-1185">Reference proteome</keyword>
<dbReference type="AlphaFoldDB" id="A0A7Y4GZG1"/>
<sequence length="119" mass="12930">MAAEAEAQGALLIEKLKLTIKKLRHEQFGQSSEQGALLEQLELKLANVEETAAQAKTAAQMAAEKIAAPSSSAAAVIETIVNRRVRAQSGGSRQRAPHYYMNESPFFNRGHGVNPDRQT</sequence>
<comment type="caution">
    <text evidence="4">The sequence shown here is derived from an EMBL/GenBank/DDBJ whole genome shotgun (WGS) entry which is preliminary data.</text>
</comment>